<keyword evidence="2" id="KW-0540">Nuclease</keyword>
<sequence>MQGARLRSIVPMFGGATRYVETLDAILAFVDAHNPSTDELVGWHRGQFANVSSADSIMRRVRYLRKVGFLAETDDGWTLGPNGEQYTDGHDTATLLRIMCDRNVGLRSLLYALAVGPMTVEEIGSQQLDTHPELGWDPEETDMPKQRANWLRSMGLVEKRSDEYALTDEGRAFVEGAVENWAGSDWAVEGSEREEMTAGTYETVVQTRAVDPEFRATALSRYERTCPVSGVDHAGLLDVAHVLPWSDYPEYRADLSNVLVLDRTHHAAFDRNLFTLDEEYRLVVQPGFETDSEVLERTILNRDGERVGVPDGAVDSKYLRQHNEGLAWV</sequence>
<keyword evidence="2" id="KW-0378">Hydrolase</keyword>
<evidence type="ECO:0000313" key="3">
    <source>
        <dbReference type="Proteomes" id="UP001597034"/>
    </source>
</evidence>
<dbReference type="Proteomes" id="UP001597034">
    <property type="component" value="Unassembled WGS sequence"/>
</dbReference>
<gene>
    <name evidence="2" type="ORF">ACFSBL_14355</name>
</gene>
<keyword evidence="3" id="KW-1185">Reference proteome</keyword>
<evidence type="ECO:0000259" key="1">
    <source>
        <dbReference type="Pfam" id="PF13391"/>
    </source>
</evidence>
<evidence type="ECO:0000313" key="2">
    <source>
        <dbReference type="EMBL" id="MFD1646870.1"/>
    </source>
</evidence>
<proteinExistence type="predicted"/>
<name>A0ABD6DM91_9EURY</name>
<organism evidence="2 3">
    <name type="scientific">Haloarchaeobius litoreus</name>
    <dbReference type="NCBI Taxonomy" id="755306"/>
    <lineage>
        <taxon>Archaea</taxon>
        <taxon>Methanobacteriati</taxon>
        <taxon>Methanobacteriota</taxon>
        <taxon>Stenosarchaea group</taxon>
        <taxon>Halobacteria</taxon>
        <taxon>Halobacteriales</taxon>
        <taxon>Halorubellaceae</taxon>
        <taxon>Haloarchaeobius</taxon>
    </lineage>
</organism>
<dbReference type="Pfam" id="PF13391">
    <property type="entry name" value="HNH_2"/>
    <property type="match status" value="1"/>
</dbReference>
<dbReference type="EMBL" id="JBHUDO010000003">
    <property type="protein sequence ID" value="MFD1646870.1"/>
    <property type="molecule type" value="Genomic_DNA"/>
</dbReference>
<dbReference type="GO" id="GO:0004519">
    <property type="term" value="F:endonuclease activity"/>
    <property type="evidence" value="ECO:0007669"/>
    <property type="project" value="UniProtKB-KW"/>
</dbReference>
<dbReference type="AlphaFoldDB" id="A0ABD6DM91"/>
<keyword evidence="2" id="KW-0255">Endonuclease</keyword>
<dbReference type="InterPro" id="IPR003615">
    <property type="entry name" value="HNH_nuc"/>
</dbReference>
<dbReference type="RefSeq" id="WP_256401057.1">
    <property type="nucleotide sequence ID" value="NZ_JANHJR010000003.1"/>
</dbReference>
<comment type="caution">
    <text evidence="2">The sequence shown here is derived from an EMBL/GenBank/DDBJ whole genome shotgun (WGS) entry which is preliminary data.</text>
</comment>
<protein>
    <submittedName>
        <fullName evidence="2">HNH endonuclease</fullName>
    </submittedName>
</protein>
<reference evidence="2 3" key="1">
    <citation type="journal article" date="2019" name="Int. J. Syst. Evol. Microbiol.">
        <title>The Global Catalogue of Microorganisms (GCM) 10K type strain sequencing project: providing services to taxonomists for standard genome sequencing and annotation.</title>
        <authorList>
            <consortium name="The Broad Institute Genomics Platform"/>
            <consortium name="The Broad Institute Genome Sequencing Center for Infectious Disease"/>
            <person name="Wu L."/>
            <person name="Ma J."/>
        </authorList>
    </citation>
    <scope>NUCLEOTIDE SEQUENCE [LARGE SCALE GENOMIC DNA]</scope>
    <source>
        <strain evidence="2 3">CGMCC 1.10390</strain>
    </source>
</reference>
<feature type="domain" description="HNH nuclease" evidence="1">
    <location>
        <begin position="226"/>
        <end position="277"/>
    </location>
</feature>
<accession>A0ABD6DM91</accession>